<dbReference type="NCBIfam" id="NF033218">
    <property type="entry name" value="anchor_AmaP"/>
    <property type="match status" value="1"/>
</dbReference>
<evidence type="ECO:0008006" key="4">
    <source>
        <dbReference type="Google" id="ProtNLM"/>
    </source>
</evidence>
<gene>
    <name evidence="2" type="ORF">GA0061074_10774</name>
</gene>
<reference evidence="3" key="1">
    <citation type="submission" date="2016-08" db="EMBL/GenBank/DDBJ databases">
        <authorList>
            <person name="Varghese N."/>
            <person name="Submissions Spin"/>
        </authorList>
    </citation>
    <scope>NUCLEOTIDE SEQUENCE [LARGE SCALE GENOMIC DNA]</scope>
    <source>
        <strain evidence="3">R-53094</strain>
    </source>
</reference>
<keyword evidence="3" id="KW-1185">Reference proteome</keyword>
<name>A0A1C4AX80_9LACO</name>
<dbReference type="STRING" id="1505725.GA0061074_10774"/>
<dbReference type="Proteomes" id="UP000199268">
    <property type="component" value="Unassembled WGS sequence"/>
</dbReference>
<feature type="transmembrane region" description="Helical" evidence="1">
    <location>
        <begin position="7"/>
        <end position="25"/>
    </location>
</feature>
<keyword evidence="1" id="KW-0812">Transmembrane</keyword>
<keyword evidence="1" id="KW-0472">Membrane</keyword>
<dbReference type="OrthoDB" id="2142922at2"/>
<sequence length="184" mass="20908">MQKSKRSILIIFALGYLLGISLLIWPNLYTESVRLLEEIGLYVTLSAKTFIYYYGLVLLVITALVLIVVLFWPKQLKDVPLQNNKGGRLALSNYGISQFIKLKLSGEDLSNIKIKVKNTKRQHKFYIVADAAYKQATVKELPRISDELRESIEELLAGEGKQPVKVDIKVNQKSNSKRKTARVI</sequence>
<dbReference type="EMBL" id="FMAO01000007">
    <property type="protein sequence ID" value="SCB99181.1"/>
    <property type="molecule type" value="Genomic_DNA"/>
</dbReference>
<evidence type="ECO:0000256" key="1">
    <source>
        <dbReference type="SAM" id="Phobius"/>
    </source>
</evidence>
<dbReference type="AlphaFoldDB" id="A0A1C4AX80"/>
<evidence type="ECO:0000313" key="2">
    <source>
        <dbReference type="EMBL" id="SCB99181.1"/>
    </source>
</evidence>
<organism evidence="2 3">
    <name type="scientific">Weissella bombi</name>
    <dbReference type="NCBI Taxonomy" id="1505725"/>
    <lineage>
        <taxon>Bacteria</taxon>
        <taxon>Bacillati</taxon>
        <taxon>Bacillota</taxon>
        <taxon>Bacilli</taxon>
        <taxon>Lactobacillales</taxon>
        <taxon>Lactobacillaceae</taxon>
        <taxon>Weissella</taxon>
    </lineage>
</organism>
<accession>A0A1C4AX80</accession>
<evidence type="ECO:0000313" key="3">
    <source>
        <dbReference type="Proteomes" id="UP000199268"/>
    </source>
</evidence>
<protein>
    <recommendedName>
        <fullName evidence="4">Alkaline shock response membrane anchor protein AmaP</fullName>
    </recommendedName>
</protein>
<keyword evidence="1" id="KW-1133">Transmembrane helix</keyword>
<proteinExistence type="predicted"/>
<feature type="transmembrane region" description="Helical" evidence="1">
    <location>
        <begin position="51"/>
        <end position="72"/>
    </location>
</feature>
<dbReference type="RefSeq" id="WP_092462806.1">
    <property type="nucleotide sequence ID" value="NZ_BJEE01000006.1"/>
</dbReference>